<dbReference type="Proteomes" id="UP001202831">
    <property type="component" value="Unassembled WGS sequence"/>
</dbReference>
<reference evidence="1 2" key="1">
    <citation type="submission" date="2022-01" db="EMBL/GenBank/DDBJ databases">
        <title>Whole genome-based taxonomy of the Shewanellaceae.</title>
        <authorList>
            <person name="Martin-Rodriguez A.J."/>
        </authorList>
    </citation>
    <scope>NUCLEOTIDE SEQUENCE [LARGE SCALE GENOMIC DNA]</scope>
    <source>
        <strain evidence="1 2">DSM 21332</strain>
    </source>
</reference>
<sequence length="215" mass="24893">MGFLDKLFGDKKSQAPKRVLDHPKKLNPGDMISLDDSFALPSQLKGQQLKVEHVSCYEYEHNRSAEWQLRGNDNLPVFMSVETDDEEWLCFSVKVTRDKVEQLFDLDEFAEIFEEPGQAVLKLKPEARSQLPELAHWLADEYHQSTFAAYGYYHQNDYRLMSPPTGRGEPFESYRLDSADESRAVEIEVYESGETDVMLTLYRPLSDIRDFWPGA</sequence>
<comment type="caution">
    <text evidence="1">The sequence shown here is derived from an EMBL/GenBank/DDBJ whole genome shotgun (WGS) entry which is preliminary data.</text>
</comment>
<name>A0ABT0N638_9GAMM</name>
<evidence type="ECO:0008006" key="3">
    <source>
        <dbReference type="Google" id="ProtNLM"/>
    </source>
</evidence>
<accession>A0ABT0N638</accession>
<evidence type="ECO:0000313" key="2">
    <source>
        <dbReference type="Proteomes" id="UP001202831"/>
    </source>
</evidence>
<organism evidence="1 2">
    <name type="scientific">Shewanella corallii</name>
    <dbReference type="NCBI Taxonomy" id="560080"/>
    <lineage>
        <taxon>Bacteria</taxon>
        <taxon>Pseudomonadati</taxon>
        <taxon>Pseudomonadota</taxon>
        <taxon>Gammaproteobacteria</taxon>
        <taxon>Alteromonadales</taxon>
        <taxon>Shewanellaceae</taxon>
        <taxon>Shewanella</taxon>
    </lineage>
</organism>
<gene>
    <name evidence="1" type="ORF">L2725_08760</name>
</gene>
<proteinExistence type="predicted"/>
<keyword evidence="2" id="KW-1185">Reference proteome</keyword>
<protein>
    <recommendedName>
        <fullName evidence="3">DUF4178 domain-containing protein</fullName>
    </recommendedName>
</protein>
<dbReference type="RefSeq" id="WP_249248587.1">
    <property type="nucleotide sequence ID" value="NZ_JAKIKT010000002.1"/>
</dbReference>
<evidence type="ECO:0000313" key="1">
    <source>
        <dbReference type="EMBL" id="MCL2913883.1"/>
    </source>
</evidence>
<dbReference type="EMBL" id="JAKIKT010000002">
    <property type="protein sequence ID" value="MCL2913883.1"/>
    <property type="molecule type" value="Genomic_DNA"/>
</dbReference>